<evidence type="ECO:0000256" key="1">
    <source>
        <dbReference type="SAM" id="MobiDB-lite"/>
    </source>
</evidence>
<feature type="region of interest" description="Disordered" evidence="1">
    <location>
        <begin position="292"/>
        <end position="326"/>
    </location>
</feature>
<dbReference type="Pfam" id="PF22523">
    <property type="entry name" value="DUF6999"/>
    <property type="match status" value="1"/>
</dbReference>
<evidence type="ECO:0000313" key="3">
    <source>
        <dbReference type="Proteomes" id="UP000552587"/>
    </source>
</evidence>
<sequence>MKPAPDFAGPGHDPRDPNPWLALQLDQSTPIDEAVKHAWLADSSSWSRQYLLPFIRPFARTMIVLIQVLKVFLPRKLAFSRALHRLLAWGMEHFIRPEANWLILRHFHLGSQILGFIARNAPVEVPTNPLAPMKISDVREDMYLVHDLNLYNFIIRLNQNLRDSGQRLARVPHPDLSMVEQPPLRLEDMPRRRRNFLDLQSSIELFTPIYQLMLTDSDFWRATNSLQLDETIGLYAATLLDAHEHLVLLNNRHPLVPMSTLRAGFRLTLHGLSTEMLHGLLVQLRAGQQARQADASVHPAGGATPSSGVGASMGDAASYSPGASTR</sequence>
<name>A0A7W3U312_9GAMM</name>
<dbReference type="InterPro" id="IPR054268">
    <property type="entry name" value="DUF6999"/>
</dbReference>
<proteinExistence type="predicted"/>
<organism evidence="2 3">
    <name type="scientific">Marilutibacter penaei</name>
    <dbReference type="NCBI Taxonomy" id="2759900"/>
    <lineage>
        <taxon>Bacteria</taxon>
        <taxon>Pseudomonadati</taxon>
        <taxon>Pseudomonadota</taxon>
        <taxon>Gammaproteobacteria</taxon>
        <taxon>Lysobacterales</taxon>
        <taxon>Lysobacteraceae</taxon>
        <taxon>Marilutibacter</taxon>
    </lineage>
</organism>
<evidence type="ECO:0000313" key="2">
    <source>
        <dbReference type="EMBL" id="MBB1088028.1"/>
    </source>
</evidence>
<dbReference type="Proteomes" id="UP000552587">
    <property type="component" value="Unassembled WGS sequence"/>
</dbReference>
<accession>A0A7W3U312</accession>
<keyword evidence="3" id="KW-1185">Reference proteome</keyword>
<protein>
    <submittedName>
        <fullName evidence="2">Uncharacterized protein</fullName>
    </submittedName>
</protein>
<comment type="caution">
    <text evidence="2">The sequence shown here is derived from an EMBL/GenBank/DDBJ whole genome shotgun (WGS) entry which is preliminary data.</text>
</comment>
<dbReference type="EMBL" id="JACHTE010000004">
    <property type="protein sequence ID" value="MBB1088028.1"/>
    <property type="molecule type" value="Genomic_DNA"/>
</dbReference>
<gene>
    <name evidence="2" type="ORF">H4F99_05935</name>
</gene>
<reference evidence="2 3" key="1">
    <citation type="submission" date="2020-07" db="EMBL/GenBank/DDBJ databases">
        <authorList>
            <person name="Xu S."/>
            <person name="Li A."/>
        </authorList>
    </citation>
    <scope>NUCLEOTIDE SEQUENCE [LARGE SCALE GENOMIC DNA]</scope>
    <source>
        <strain evidence="2 3">SG-8</strain>
    </source>
</reference>
<dbReference type="RefSeq" id="WP_182668823.1">
    <property type="nucleotide sequence ID" value="NZ_JACHTE010000004.1"/>
</dbReference>
<dbReference type="AlphaFoldDB" id="A0A7W3U312"/>